<accession>A0ABY2SFV7</accession>
<gene>
    <name evidence="1" type="ORF">FCN80_25790</name>
</gene>
<dbReference type="Proteomes" id="UP000305202">
    <property type="component" value="Unassembled WGS sequence"/>
</dbReference>
<proteinExistence type="predicted"/>
<protein>
    <recommendedName>
        <fullName evidence="3">DNA-binding transcriptional regulator Cro</fullName>
    </recommendedName>
</protein>
<dbReference type="Pfam" id="PF14549">
    <property type="entry name" value="P22_Cro"/>
    <property type="match status" value="1"/>
</dbReference>
<evidence type="ECO:0000313" key="2">
    <source>
        <dbReference type="Proteomes" id="UP000305202"/>
    </source>
</evidence>
<dbReference type="RefSeq" id="WP_136993196.1">
    <property type="nucleotide sequence ID" value="NZ_SZPQ01000110.1"/>
</dbReference>
<sequence>MYKSDVIKFYETATAVAAAIGVSKPTVSLWKEIIPWKYALLIEKVSNGALKFQPEHYPDITQTVGDQTPLKQGANRG</sequence>
<dbReference type="EMBL" id="SZPQ01000110">
    <property type="protein sequence ID" value="TKI02112.1"/>
    <property type="molecule type" value="Genomic_DNA"/>
</dbReference>
<dbReference type="InterPro" id="IPR010982">
    <property type="entry name" value="Lambda_DNA-bd_dom_sf"/>
</dbReference>
<evidence type="ECO:0008006" key="3">
    <source>
        <dbReference type="Google" id="ProtNLM"/>
    </source>
</evidence>
<dbReference type="Gene3D" id="1.10.260.40">
    <property type="entry name" value="lambda repressor-like DNA-binding domains"/>
    <property type="match status" value="1"/>
</dbReference>
<dbReference type="SUPFAM" id="SSF47413">
    <property type="entry name" value="lambda repressor-like DNA-binding domains"/>
    <property type="match status" value="1"/>
</dbReference>
<keyword evidence="2" id="KW-1185">Reference proteome</keyword>
<comment type="caution">
    <text evidence="1">The sequence shown here is derived from an EMBL/GenBank/DDBJ whole genome shotgun (WGS) entry which is preliminary data.</text>
</comment>
<organism evidence="1 2">
    <name type="scientific">Martelella alba</name>
    <dbReference type="NCBI Taxonomy" id="2590451"/>
    <lineage>
        <taxon>Bacteria</taxon>
        <taxon>Pseudomonadati</taxon>
        <taxon>Pseudomonadota</taxon>
        <taxon>Alphaproteobacteria</taxon>
        <taxon>Hyphomicrobiales</taxon>
        <taxon>Aurantimonadaceae</taxon>
        <taxon>Martelella</taxon>
    </lineage>
</organism>
<evidence type="ECO:0000313" key="1">
    <source>
        <dbReference type="EMBL" id="TKI02112.1"/>
    </source>
</evidence>
<name>A0ABY2SFV7_9HYPH</name>
<reference evidence="1 2" key="1">
    <citation type="submission" date="2019-04" db="EMBL/GenBank/DDBJ databases">
        <authorList>
            <person name="Li M."/>
            <person name="Gao C."/>
        </authorList>
    </citation>
    <scope>NUCLEOTIDE SEQUENCE [LARGE SCALE GENOMIC DNA]</scope>
    <source>
        <strain evidence="1 2">BGMRC 2031</strain>
    </source>
</reference>